<feature type="binding site" evidence="9">
    <location>
        <position position="167"/>
    </location>
    <ligand>
        <name>FMN</name>
        <dbReference type="ChEBI" id="CHEBI:58210"/>
    </ligand>
</feature>
<keyword evidence="6 9" id="KW-0288">FMN</keyword>
<dbReference type="EC" id="1.3.-.-" evidence="9"/>
<comment type="catalytic activity">
    <reaction evidence="9">
        <text>(S)-dihydroorotate + A = orotate + AH2</text>
        <dbReference type="Rhea" id="RHEA:18073"/>
        <dbReference type="ChEBI" id="CHEBI:13193"/>
        <dbReference type="ChEBI" id="CHEBI:17499"/>
        <dbReference type="ChEBI" id="CHEBI:30839"/>
        <dbReference type="ChEBI" id="CHEBI:30864"/>
    </reaction>
</comment>
<evidence type="ECO:0000256" key="8">
    <source>
        <dbReference type="ARBA" id="ARBA00023002"/>
    </source>
</evidence>
<comment type="cofactor">
    <cofactor evidence="9">
        <name>FMN</name>
        <dbReference type="ChEBI" id="CHEBI:58210"/>
    </cofactor>
    <text evidence="9">Binds 1 FMN per subunit.</text>
</comment>
<feature type="binding site" evidence="9">
    <location>
        <position position="129"/>
    </location>
    <ligand>
        <name>FMN</name>
        <dbReference type="ChEBI" id="CHEBI:58210"/>
    </ligand>
</feature>
<dbReference type="HAMAP" id="MF_00224">
    <property type="entry name" value="DHO_dh_type1"/>
    <property type="match status" value="1"/>
</dbReference>
<gene>
    <name evidence="9" type="primary">pyrD</name>
    <name evidence="11" type="ORF">ACFFLI_10910</name>
</gene>
<feature type="binding site" evidence="9">
    <location>
        <position position="45"/>
    </location>
    <ligand>
        <name>substrate</name>
    </ligand>
</feature>
<keyword evidence="5 9" id="KW-0285">Flavoprotein</keyword>
<dbReference type="PANTHER" id="PTHR48109:SF1">
    <property type="entry name" value="DIHYDROOROTATE DEHYDROGENASE (FUMARATE)"/>
    <property type="match status" value="1"/>
</dbReference>
<dbReference type="InterPro" id="IPR033888">
    <property type="entry name" value="DHOD_1B"/>
</dbReference>
<evidence type="ECO:0000256" key="9">
    <source>
        <dbReference type="HAMAP-Rule" id="MF_00224"/>
    </source>
</evidence>
<evidence type="ECO:0000256" key="6">
    <source>
        <dbReference type="ARBA" id="ARBA00022643"/>
    </source>
</evidence>
<feature type="binding site" evidence="9">
    <location>
        <position position="219"/>
    </location>
    <ligand>
        <name>FMN</name>
        <dbReference type="ChEBI" id="CHEBI:58210"/>
    </ligand>
</feature>
<dbReference type="Gene3D" id="3.20.20.70">
    <property type="entry name" value="Aldolase class I"/>
    <property type="match status" value="1"/>
</dbReference>
<dbReference type="PIRSF" id="PIRSF000164">
    <property type="entry name" value="DHO_oxidase"/>
    <property type="match status" value="1"/>
</dbReference>
<name>A0ABV5WW35_9LACO</name>
<evidence type="ECO:0000256" key="4">
    <source>
        <dbReference type="ARBA" id="ARBA00022490"/>
    </source>
</evidence>
<comment type="caution">
    <text evidence="11">The sequence shown here is derived from an EMBL/GenBank/DDBJ whole genome shotgun (WGS) entry which is preliminary data.</text>
</comment>
<evidence type="ECO:0000259" key="10">
    <source>
        <dbReference type="Pfam" id="PF01180"/>
    </source>
</evidence>
<dbReference type="NCBIfam" id="NF005574">
    <property type="entry name" value="PRK07259.1"/>
    <property type="match status" value="1"/>
</dbReference>
<sequence>MGRLSVNLAGVELANPVMPASGTAAYGQSMAQQLDLGALGAFVIKSTTAHAKEGNPRPTTAPTKAGWLNAIGLKNPGIDNVLAEKLRWLAQHYPNLPIVGSVAGATFDEYVAVAKRMASAPNVQLLEINISCPNVAHGGLAFGTDPQTVQRLTSAIVTAVNKPVFMKLTPNVTDIVPIAQATEAGGASGLTMINTLTGMGIDLKTRQPILANGTGGLSGKAIHPLAVRMIHAVRQQTKLPIIGVGGVFTPEDVLEFYLAGANAVQVGAATYGQPTACTDIITGLPAVMDQYGIGSLSQLITEVQG</sequence>
<feature type="binding site" evidence="9">
    <location>
        <position position="193"/>
    </location>
    <ligand>
        <name>FMN</name>
        <dbReference type="ChEBI" id="CHEBI:58210"/>
    </ligand>
</feature>
<dbReference type="PANTHER" id="PTHR48109">
    <property type="entry name" value="DIHYDROOROTATE DEHYDROGENASE (QUINONE), MITOCHONDRIAL-RELATED"/>
    <property type="match status" value="1"/>
</dbReference>
<feature type="active site" description="Nucleophile" evidence="9">
    <location>
        <position position="132"/>
    </location>
</feature>
<protein>
    <recommendedName>
        <fullName evidence="9">Dihydroorotate dehydrogenase</fullName>
        <shortName evidence="9">DHOD</shortName>
        <shortName evidence="9">DHODase</shortName>
        <shortName evidence="9">DHOdehase</shortName>
        <ecNumber evidence="9">1.3.-.-</ecNumber>
    </recommendedName>
</protein>
<proteinExistence type="inferred from homology"/>
<feature type="domain" description="Dihydroorotate dehydrogenase catalytic" evidence="10">
    <location>
        <begin position="4"/>
        <end position="288"/>
    </location>
</feature>
<feature type="binding site" evidence="9">
    <location>
        <position position="129"/>
    </location>
    <ligand>
        <name>substrate</name>
    </ligand>
</feature>
<dbReference type="InterPro" id="IPR013785">
    <property type="entry name" value="Aldolase_TIM"/>
</dbReference>
<dbReference type="InterPro" id="IPR012135">
    <property type="entry name" value="Dihydroorotate_DH_1_2"/>
</dbReference>
<evidence type="ECO:0000313" key="11">
    <source>
        <dbReference type="EMBL" id="MFB9770372.1"/>
    </source>
</evidence>
<feature type="binding site" evidence="9">
    <location>
        <begin position="45"/>
        <end position="46"/>
    </location>
    <ligand>
        <name>FMN</name>
        <dbReference type="ChEBI" id="CHEBI:58210"/>
    </ligand>
</feature>
<evidence type="ECO:0000313" key="12">
    <source>
        <dbReference type="Proteomes" id="UP001589691"/>
    </source>
</evidence>
<keyword evidence="4 9" id="KW-0963">Cytoplasm</keyword>
<feature type="binding site" evidence="9">
    <location>
        <begin position="69"/>
        <end position="73"/>
    </location>
    <ligand>
        <name>substrate</name>
    </ligand>
</feature>
<dbReference type="InterPro" id="IPR001295">
    <property type="entry name" value="Dihydroorotate_DH_CS"/>
</dbReference>
<comment type="function">
    <text evidence="9">Catalyzes the conversion of dihydroorotate to orotate.</text>
</comment>
<reference evidence="11 12" key="1">
    <citation type="submission" date="2024-09" db="EMBL/GenBank/DDBJ databases">
        <authorList>
            <person name="Sun Q."/>
            <person name="Mori K."/>
        </authorList>
    </citation>
    <scope>NUCLEOTIDE SEQUENCE [LARGE SCALE GENOMIC DNA]</scope>
    <source>
        <strain evidence="11 12">TBRC 4576</strain>
    </source>
</reference>
<evidence type="ECO:0000256" key="5">
    <source>
        <dbReference type="ARBA" id="ARBA00022630"/>
    </source>
</evidence>
<comment type="pathway">
    <text evidence="2 9">Pyrimidine metabolism; UMP biosynthesis via de novo pathway.</text>
</comment>
<dbReference type="NCBIfam" id="TIGR01037">
    <property type="entry name" value="pyrD_sub1_fam"/>
    <property type="match status" value="1"/>
</dbReference>
<dbReference type="CDD" id="cd04740">
    <property type="entry name" value="DHOD_1B_like"/>
    <property type="match status" value="1"/>
</dbReference>
<accession>A0ABV5WW35</accession>
<dbReference type="InterPro" id="IPR050074">
    <property type="entry name" value="DHO_dehydrogenase"/>
</dbReference>
<dbReference type="Proteomes" id="UP001589691">
    <property type="component" value="Unassembled WGS sequence"/>
</dbReference>
<evidence type="ECO:0000256" key="1">
    <source>
        <dbReference type="ARBA" id="ARBA00004496"/>
    </source>
</evidence>
<comment type="caution">
    <text evidence="9">Lacks conserved residue(s) required for the propagation of feature annotation.</text>
</comment>
<dbReference type="InterPro" id="IPR005720">
    <property type="entry name" value="Dihydroorotate_DH_cat"/>
</dbReference>
<keyword evidence="12" id="KW-1185">Reference proteome</keyword>
<evidence type="ECO:0000256" key="3">
    <source>
        <dbReference type="ARBA" id="ARBA00008008"/>
    </source>
</evidence>
<dbReference type="SUPFAM" id="SSF51395">
    <property type="entry name" value="FMN-linked oxidoreductases"/>
    <property type="match status" value="1"/>
</dbReference>
<keyword evidence="7 9" id="KW-0665">Pyrimidine biosynthesis</keyword>
<evidence type="ECO:0000256" key="2">
    <source>
        <dbReference type="ARBA" id="ARBA00004725"/>
    </source>
</evidence>
<keyword evidence="8 9" id="KW-0560">Oxidoreductase</keyword>
<dbReference type="InterPro" id="IPR049622">
    <property type="entry name" value="Dihydroorotate_DH_I"/>
</dbReference>
<dbReference type="PROSITE" id="PS00912">
    <property type="entry name" value="DHODEHASE_2"/>
    <property type="match status" value="1"/>
</dbReference>
<dbReference type="InterPro" id="IPR024920">
    <property type="entry name" value="Dihydroorotate_DH_1"/>
</dbReference>
<feature type="binding site" evidence="9">
    <location>
        <begin position="194"/>
        <end position="195"/>
    </location>
    <ligand>
        <name>substrate</name>
    </ligand>
</feature>
<dbReference type="GO" id="GO:0004589">
    <property type="term" value="F:dihydroorotate dehydrogenase (NAD+) activity"/>
    <property type="evidence" value="ECO:0007669"/>
    <property type="project" value="UniProtKB-EC"/>
</dbReference>
<dbReference type="RefSeq" id="WP_137642681.1">
    <property type="nucleotide sequence ID" value="NZ_BJEA01000010.1"/>
</dbReference>
<dbReference type="EMBL" id="JBHLZY010000025">
    <property type="protein sequence ID" value="MFB9770372.1"/>
    <property type="molecule type" value="Genomic_DNA"/>
</dbReference>
<feature type="binding site" evidence="9">
    <location>
        <begin position="245"/>
        <end position="246"/>
    </location>
    <ligand>
        <name>FMN</name>
        <dbReference type="ChEBI" id="CHEBI:58210"/>
    </ligand>
</feature>
<comment type="subcellular location">
    <subcellularLocation>
        <location evidence="1 9">Cytoplasm</location>
    </subcellularLocation>
</comment>
<evidence type="ECO:0000256" key="7">
    <source>
        <dbReference type="ARBA" id="ARBA00022975"/>
    </source>
</evidence>
<comment type="similarity">
    <text evidence="3 9">Belongs to the dihydroorotate dehydrogenase family. Type 1 subfamily.</text>
</comment>
<organism evidence="11 12">
    <name type="scientific">Lactiplantibacillus modestisalitolerans</name>
    <dbReference type="NCBI Taxonomy" id="1457219"/>
    <lineage>
        <taxon>Bacteria</taxon>
        <taxon>Bacillati</taxon>
        <taxon>Bacillota</taxon>
        <taxon>Bacilli</taxon>
        <taxon>Lactobacillales</taxon>
        <taxon>Lactobacillaceae</taxon>
        <taxon>Lactiplantibacillus</taxon>
    </lineage>
</organism>
<dbReference type="Pfam" id="PF01180">
    <property type="entry name" value="DHO_dh"/>
    <property type="match status" value="1"/>
</dbReference>
<feature type="binding site" evidence="9">
    <location>
        <position position="21"/>
    </location>
    <ligand>
        <name>FMN</name>
        <dbReference type="ChEBI" id="CHEBI:58210"/>
    </ligand>
</feature>
<dbReference type="PROSITE" id="PS00911">
    <property type="entry name" value="DHODEHASE_1"/>
    <property type="match status" value="1"/>
</dbReference>